<dbReference type="RefSeq" id="WP_111373146.1">
    <property type="nucleotide sequence ID" value="NZ_CP029480.1"/>
</dbReference>
<name>A0A2Z4GFM1_9BACT</name>
<dbReference type="Proteomes" id="UP000249873">
    <property type="component" value="Chromosome"/>
</dbReference>
<proteinExistence type="predicted"/>
<reference evidence="1 2" key="1">
    <citation type="submission" date="2018-05" db="EMBL/GenBank/DDBJ databases">
        <title>Complete genome sequence of Arcticibacterium luteifluviistationis SM1504T, a cytophagaceae bacterium isolated from Arctic surface seawater.</title>
        <authorList>
            <person name="Li Y."/>
            <person name="Qin Q.-L."/>
        </authorList>
    </citation>
    <scope>NUCLEOTIDE SEQUENCE [LARGE SCALE GENOMIC DNA]</scope>
    <source>
        <strain evidence="1 2">SM1504</strain>
    </source>
</reference>
<evidence type="ECO:0000313" key="1">
    <source>
        <dbReference type="EMBL" id="AWV99778.1"/>
    </source>
</evidence>
<dbReference type="KEGG" id="als:DJ013_17000"/>
<gene>
    <name evidence="1" type="ORF">DJ013_17000</name>
</gene>
<dbReference type="PROSITE" id="PS51257">
    <property type="entry name" value="PROKAR_LIPOPROTEIN"/>
    <property type="match status" value="1"/>
</dbReference>
<accession>A0A2Z4GFM1</accession>
<sequence>MKILNTFQVLAILVLLSSCSKHDYTVFGNKSLPNSEELKSFAFAGDGISEVEKSDWSSTEKTILKEMRRRNYFFDNSKPEVLVFVTEFPENVKLLTGNKYSDGMGKMHLEPTKVKTKANTLFIQLIETDKYETLWRGFSYVNAGKLLPETGSNLISRAILNQ</sequence>
<evidence type="ECO:0000313" key="2">
    <source>
        <dbReference type="Proteomes" id="UP000249873"/>
    </source>
</evidence>
<dbReference type="AlphaFoldDB" id="A0A2Z4GFM1"/>
<dbReference type="OrthoDB" id="9881772at2"/>
<organism evidence="1 2">
    <name type="scientific">Arcticibacterium luteifluviistationis</name>
    <dbReference type="NCBI Taxonomy" id="1784714"/>
    <lineage>
        <taxon>Bacteria</taxon>
        <taxon>Pseudomonadati</taxon>
        <taxon>Bacteroidota</taxon>
        <taxon>Cytophagia</taxon>
        <taxon>Cytophagales</taxon>
        <taxon>Leadbetterellaceae</taxon>
        <taxon>Arcticibacterium</taxon>
    </lineage>
</organism>
<protein>
    <recommendedName>
        <fullName evidence="3">DUF4136 domain-containing protein</fullName>
    </recommendedName>
</protein>
<dbReference type="EMBL" id="CP029480">
    <property type="protein sequence ID" value="AWV99778.1"/>
    <property type="molecule type" value="Genomic_DNA"/>
</dbReference>
<evidence type="ECO:0008006" key="3">
    <source>
        <dbReference type="Google" id="ProtNLM"/>
    </source>
</evidence>
<keyword evidence="2" id="KW-1185">Reference proteome</keyword>